<feature type="transmembrane region" description="Helical" evidence="7">
    <location>
        <begin position="54"/>
        <end position="77"/>
    </location>
</feature>
<protein>
    <recommendedName>
        <fullName evidence="8">Rhodopsin domain-containing protein</fullName>
    </recommendedName>
</protein>
<evidence type="ECO:0000256" key="6">
    <source>
        <dbReference type="SAM" id="MobiDB-lite"/>
    </source>
</evidence>
<feature type="transmembrane region" description="Helical" evidence="7">
    <location>
        <begin position="97"/>
        <end position="119"/>
    </location>
</feature>
<feature type="transmembrane region" description="Helical" evidence="7">
    <location>
        <begin position="182"/>
        <end position="201"/>
    </location>
</feature>
<comment type="subcellular location">
    <subcellularLocation>
        <location evidence="1">Membrane</location>
        <topology evidence="1">Multi-pass membrane protein</topology>
    </subcellularLocation>
</comment>
<dbReference type="InterPro" id="IPR052337">
    <property type="entry name" value="SAT4-like"/>
</dbReference>
<feature type="compositionally biased region" description="Polar residues" evidence="6">
    <location>
        <begin position="284"/>
        <end position="302"/>
    </location>
</feature>
<gene>
    <name evidence="9" type="ORF">T440DRAFT_472469</name>
</gene>
<keyword evidence="2 7" id="KW-0812">Transmembrane</keyword>
<feature type="transmembrane region" description="Helical" evidence="7">
    <location>
        <begin position="131"/>
        <end position="153"/>
    </location>
</feature>
<dbReference type="PANTHER" id="PTHR33048:SF151">
    <property type="entry name" value="INTEGRAL MEMBRANE PROTEIN"/>
    <property type="match status" value="1"/>
</dbReference>
<reference evidence="9" key="1">
    <citation type="submission" date="2020-01" db="EMBL/GenBank/DDBJ databases">
        <authorList>
            <consortium name="DOE Joint Genome Institute"/>
            <person name="Haridas S."/>
            <person name="Albert R."/>
            <person name="Binder M."/>
            <person name="Bloem J."/>
            <person name="Labutti K."/>
            <person name="Salamov A."/>
            <person name="Andreopoulos B."/>
            <person name="Baker S.E."/>
            <person name="Barry K."/>
            <person name="Bills G."/>
            <person name="Bluhm B.H."/>
            <person name="Cannon C."/>
            <person name="Castanera R."/>
            <person name="Culley D.E."/>
            <person name="Daum C."/>
            <person name="Ezra D."/>
            <person name="Gonzalez J.B."/>
            <person name="Henrissat B."/>
            <person name="Kuo A."/>
            <person name="Liang C."/>
            <person name="Lipzen A."/>
            <person name="Lutzoni F."/>
            <person name="Magnuson J."/>
            <person name="Mondo S."/>
            <person name="Nolan M."/>
            <person name="Ohm R."/>
            <person name="Pangilinan J."/>
            <person name="Park H.-J."/>
            <person name="Ramirez L."/>
            <person name="Alfaro M."/>
            <person name="Sun H."/>
            <person name="Tritt A."/>
            <person name="Yoshinaga Y."/>
            <person name="Zwiers L.-H."/>
            <person name="Turgeon B.G."/>
            <person name="Goodwin S.B."/>
            <person name="Spatafora J.W."/>
            <person name="Crous P.W."/>
            <person name="Grigoriev I.V."/>
        </authorList>
    </citation>
    <scope>NUCLEOTIDE SEQUENCE</scope>
    <source>
        <strain evidence="9">IPT5</strain>
    </source>
</reference>
<dbReference type="PANTHER" id="PTHR33048">
    <property type="entry name" value="PTH11-LIKE INTEGRAL MEMBRANE PROTEIN (AFU_ORTHOLOGUE AFUA_5G11245)"/>
    <property type="match status" value="1"/>
</dbReference>
<feature type="transmembrane region" description="Helical" evidence="7">
    <location>
        <begin position="213"/>
        <end position="231"/>
    </location>
</feature>
<evidence type="ECO:0000259" key="8">
    <source>
        <dbReference type="Pfam" id="PF20684"/>
    </source>
</evidence>
<evidence type="ECO:0000256" key="5">
    <source>
        <dbReference type="ARBA" id="ARBA00038359"/>
    </source>
</evidence>
<dbReference type="OrthoDB" id="3934549at2759"/>
<evidence type="ECO:0000256" key="2">
    <source>
        <dbReference type="ARBA" id="ARBA00022692"/>
    </source>
</evidence>
<evidence type="ECO:0000313" key="10">
    <source>
        <dbReference type="Proteomes" id="UP000799423"/>
    </source>
</evidence>
<dbReference type="AlphaFoldDB" id="A0A6A7AQW3"/>
<name>A0A6A7AQW3_9PLEO</name>
<dbReference type="Pfam" id="PF20684">
    <property type="entry name" value="Fung_rhodopsin"/>
    <property type="match status" value="1"/>
</dbReference>
<accession>A0A6A7AQW3</accession>
<evidence type="ECO:0000256" key="1">
    <source>
        <dbReference type="ARBA" id="ARBA00004141"/>
    </source>
</evidence>
<proteinExistence type="inferred from homology"/>
<comment type="similarity">
    <text evidence="5">Belongs to the SAT4 family.</text>
</comment>
<feature type="compositionally biased region" description="Low complexity" evidence="6">
    <location>
        <begin position="330"/>
        <end position="345"/>
    </location>
</feature>
<dbReference type="EMBL" id="MU006343">
    <property type="protein sequence ID" value="KAF2845690.1"/>
    <property type="molecule type" value="Genomic_DNA"/>
</dbReference>
<feature type="region of interest" description="Disordered" evidence="6">
    <location>
        <begin position="284"/>
        <end position="318"/>
    </location>
</feature>
<keyword evidence="3 7" id="KW-1133">Transmembrane helix</keyword>
<dbReference type="GO" id="GO:0016020">
    <property type="term" value="C:membrane"/>
    <property type="evidence" value="ECO:0007669"/>
    <property type="project" value="UniProtKB-SubCell"/>
</dbReference>
<evidence type="ECO:0000256" key="3">
    <source>
        <dbReference type="ARBA" id="ARBA00022989"/>
    </source>
</evidence>
<keyword evidence="4 7" id="KW-0472">Membrane</keyword>
<sequence>MFEGMVQRRINQEGSDPAPNLRATTTALLVLAFVFVVLRFAARFKRGLTYGADDWMIVVSLLVCFAAGGLNYGMIHWGLGRHAITLPPDNITTVLKLLVAFECVYCTGVGLVKLAILLMYMRIFPTKNFRIGAYILGFVTIGWVIAINFVSIFQCTPIEKAWLGPAIAGTCINLKASFIGNAVPNILTDVAILAMPIAQVLKLQVSTAQRASLIFMFLLGGFVLFASIYRFTTIMQFDIADTTGTLAEACTWCVVEVACGIISACLPTLRPLMLLVSSQFSSTQNRSGKRSTTGGRSHNTELITIGGTGSKRNQDFKRLGDDYDGQGGVVVTHTLGGGDDASSLSGDERPLAGATYRQEARLSSSRKSLAER</sequence>
<evidence type="ECO:0000256" key="7">
    <source>
        <dbReference type="SAM" id="Phobius"/>
    </source>
</evidence>
<keyword evidence="10" id="KW-1185">Reference proteome</keyword>
<dbReference type="Proteomes" id="UP000799423">
    <property type="component" value="Unassembled WGS sequence"/>
</dbReference>
<feature type="domain" description="Rhodopsin" evidence="8">
    <location>
        <begin position="38"/>
        <end position="273"/>
    </location>
</feature>
<dbReference type="InterPro" id="IPR049326">
    <property type="entry name" value="Rhodopsin_dom_fungi"/>
</dbReference>
<evidence type="ECO:0000256" key="4">
    <source>
        <dbReference type="ARBA" id="ARBA00023136"/>
    </source>
</evidence>
<evidence type="ECO:0000313" key="9">
    <source>
        <dbReference type="EMBL" id="KAF2845690.1"/>
    </source>
</evidence>
<feature type="region of interest" description="Disordered" evidence="6">
    <location>
        <begin position="330"/>
        <end position="372"/>
    </location>
</feature>
<organism evidence="9 10">
    <name type="scientific">Plenodomus tracheiphilus IPT5</name>
    <dbReference type="NCBI Taxonomy" id="1408161"/>
    <lineage>
        <taxon>Eukaryota</taxon>
        <taxon>Fungi</taxon>
        <taxon>Dikarya</taxon>
        <taxon>Ascomycota</taxon>
        <taxon>Pezizomycotina</taxon>
        <taxon>Dothideomycetes</taxon>
        <taxon>Pleosporomycetidae</taxon>
        <taxon>Pleosporales</taxon>
        <taxon>Pleosporineae</taxon>
        <taxon>Leptosphaeriaceae</taxon>
        <taxon>Plenodomus</taxon>
    </lineage>
</organism>
<feature type="compositionally biased region" description="Polar residues" evidence="6">
    <location>
        <begin position="361"/>
        <end position="372"/>
    </location>
</feature>
<feature type="transmembrane region" description="Helical" evidence="7">
    <location>
        <begin position="20"/>
        <end position="42"/>
    </location>
</feature>